<gene>
    <name evidence="1" type="ORF">BpHYR1_048234</name>
</gene>
<evidence type="ECO:0000313" key="2">
    <source>
        <dbReference type="Proteomes" id="UP000276133"/>
    </source>
</evidence>
<sequence length="59" mass="6888">MTTINDIKNILINNDCLQIILPKDEAKFRLGSKFSVSVQCKIVIKNCHRKKKQNSHQEY</sequence>
<comment type="caution">
    <text evidence="1">The sequence shown here is derived from an EMBL/GenBank/DDBJ whole genome shotgun (WGS) entry which is preliminary data.</text>
</comment>
<organism evidence="1 2">
    <name type="scientific">Brachionus plicatilis</name>
    <name type="common">Marine rotifer</name>
    <name type="synonym">Brachionus muelleri</name>
    <dbReference type="NCBI Taxonomy" id="10195"/>
    <lineage>
        <taxon>Eukaryota</taxon>
        <taxon>Metazoa</taxon>
        <taxon>Spiralia</taxon>
        <taxon>Gnathifera</taxon>
        <taxon>Rotifera</taxon>
        <taxon>Eurotatoria</taxon>
        <taxon>Monogononta</taxon>
        <taxon>Pseudotrocha</taxon>
        <taxon>Ploima</taxon>
        <taxon>Brachionidae</taxon>
        <taxon>Brachionus</taxon>
    </lineage>
</organism>
<keyword evidence="2" id="KW-1185">Reference proteome</keyword>
<name>A0A3M7QB93_BRAPC</name>
<dbReference type="Proteomes" id="UP000276133">
    <property type="component" value="Unassembled WGS sequence"/>
</dbReference>
<accession>A0A3M7QB93</accession>
<dbReference type="EMBL" id="REGN01006721">
    <property type="protein sequence ID" value="RNA08499.1"/>
    <property type="molecule type" value="Genomic_DNA"/>
</dbReference>
<dbReference type="AlphaFoldDB" id="A0A3M7QB93"/>
<protein>
    <submittedName>
        <fullName evidence="1">Uncharacterized protein</fullName>
    </submittedName>
</protein>
<proteinExistence type="predicted"/>
<evidence type="ECO:0000313" key="1">
    <source>
        <dbReference type="EMBL" id="RNA08499.1"/>
    </source>
</evidence>
<reference evidence="1 2" key="1">
    <citation type="journal article" date="2018" name="Sci. Rep.">
        <title>Genomic signatures of local adaptation to the degree of environmental predictability in rotifers.</title>
        <authorList>
            <person name="Franch-Gras L."/>
            <person name="Hahn C."/>
            <person name="Garcia-Roger E.M."/>
            <person name="Carmona M.J."/>
            <person name="Serra M."/>
            <person name="Gomez A."/>
        </authorList>
    </citation>
    <scope>NUCLEOTIDE SEQUENCE [LARGE SCALE GENOMIC DNA]</scope>
    <source>
        <strain evidence="1">HYR1</strain>
    </source>
</reference>